<name>A0AAW2CCF9_9ROSI</name>
<protein>
    <submittedName>
        <fullName evidence="2">Uncharacterized protein</fullName>
    </submittedName>
</protein>
<comment type="caution">
    <text evidence="2">The sequence shown here is derived from an EMBL/GenBank/DDBJ whole genome shotgun (WGS) entry which is preliminary data.</text>
</comment>
<dbReference type="AlphaFoldDB" id="A0AAW2CCF9"/>
<proteinExistence type="predicted"/>
<evidence type="ECO:0000313" key="2">
    <source>
        <dbReference type="EMBL" id="KAK9995353.1"/>
    </source>
</evidence>
<keyword evidence="3" id="KW-1185">Reference proteome</keyword>
<gene>
    <name evidence="2" type="ORF">SO802_020039</name>
</gene>
<dbReference type="Proteomes" id="UP001459277">
    <property type="component" value="Unassembled WGS sequence"/>
</dbReference>
<feature type="compositionally biased region" description="Gly residues" evidence="1">
    <location>
        <begin position="1"/>
        <end position="11"/>
    </location>
</feature>
<dbReference type="EMBL" id="JAZDWU010000007">
    <property type="protein sequence ID" value="KAK9995353.1"/>
    <property type="molecule type" value="Genomic_DNA"/>
</dbReference>
<evidence type="ECO:0000313" key="3">
    <source>
        <dbReference type="Proteomes" id="UP001459277"/>
    </source>
</evidence>
<accession>A0AAW2CCF9</accession>
<feature type="region of interest" description="Disordered" evidence="1">
    <location>
        <begin position="1"/>
        <end position="47"/>
    </location>
</feature>
<evidence type="ECO:0000256" key="1">
    <source>
        <dbReference type="SAM" id="MobiDB-lite"/>
    </source>
</evidence>
<sequence>MEIHRGGGVAGEVGDDKAESEGDEASSGGDDTLESTSGGSGDDRPFILPKEWTVNHFLPTMTDKVFNSLRARYQIPYNIPIRLPLERERCYSRKTADVGMYDAMFAAGLRLPLTALHRQLANYLGLSVSQIAPNAWRVFIGSEIL</sequence>
<organism evidence="2 3">
    <name type="scientific">Lithocarpus litseifolius</name>
    <dbReference type="NCBI Taxonomy" id="425828"/>
    <lineage>
        <taxon>Eukaryota</taxon>
        <taxon>Viridiplantae</taxon>
        <taxon>Streptophyta</taxon>
        <taxon>Embryophyta</taxon>
        <taxon>Tracheophyta</taxon>
        <taxon>Spermatophyta</taxon>
        <taxon>Magnoliopsida</taxon>
        <taxon>eudicotyledons</taxon>
        <taxon>Gunneridae</taxon>
        <taxon>Pentapetalae</taxon>
        <taxon>rosids</taxon>
        <taxon>fabids</taxon>
        <taxon>Fagales</taxon>
        <taxon>Fagaceae</taxon>
        <taxon>Lithocarpus</taxon>
    </lineage>
</organism>
<reference evidence="2 3" key="1">
    <citation type="submission" date="2024-01" db="EMBL/GenBank/DDBJ databases">
        <title>A telomere-to-telomere, gap-free genome of sweet tea (Lithocarpus litseifolius).</title>
        <authorList>
            <person name="Zhou J."/>
        </authorList>
    </citation>
    <scope>NUCLEOTIDE SEQUENCE [LARGE SCALE GENOMIC DNA]</scope>
    <source>
        <strain evidence="2">Zhou-2022a</strain>
        <tissue evidence="2">Leaf</tissue>
    </source>
</reference>